<dbReference type="GO" id="GO:0008324">
    <property type="term" value="F:monoatomic cation transmembrane transporter activity"/>
    <property type="evidence" value="ECO:0007669"/>
    <property type="project" value="InterPro"/>
</dbReference>
<dbReference type="PANTHER" id="PTHR13414:SF9">
    <property type="entry name" value="PROTON-COUPLED ZINC ANTIPORTER SLC30A9, MITOCHONDRIAL"/>
    <property type="match status" value="1"/>
</dbReference>
<dbReference type="SUPFAM" id="SSF161111">
    <property type="entry name" value="Cation efflux protein transmembrane domain-like"/>
    <property type="match status" value="1"/>
</dbReference>
<dbReference type="GO" id="GO:0016020">
    <property type="term" value="C:membrane"/>
    <property type="evidence" value="ECO:0007669"/>
    <property type="project" value="UniProtKB-SubCell"/>
</dbReference>
<dbReference type="SUPFAM" id="SSF160240">
    <property type="entry name" value="Cation efflux protein cytoplasmic domain-like"/>
    <property type="match status" value="1"/>
</dbReference>
<evidence type="ECO:0000313" key="9">
    <source>
        <dbReference type="Proteomes" id="UP000547209"/>
    </source>
</evidence>
<dbReference type="InterPro" id="IPR027469">
    <property type="entry name" value="Cation_efflux_TMD_sf"/>
</dbReference>
<evidence type="ECO:0000256" key="6">
    <source>
        <dbReference type="SAM" id="Phobius"/>
    </source>
</evidence>
<keyword evidence="4 6" id="KW-1133">Transmembrane helix</keyword>
<dbReference type="EMBL" id="JACJVP010000030">
    <property type="protein sequence ID" value="MBB6672705.1"/>
    <property type="molecule type" value="Genomic_DNA"/>
</dbReference>
<feature type="domain" description="Cation efflux protein transmembrane" evidence="7">
    <location>
        <begin position="37"/>
        <end position="247"/>
    </location>
</feature>
<proteinExistence type="predicted"/>
<evidence type="ECO:0000259" key="7">
    <source>
        <dbReference type="Pfam" id="PF01545"/>
    </source>
</evidence>
<dbReference type="GO" id="GO:0006829">
    <property type="term" value="P:zinc ion transport"/>
    <property type="evidence" value="ECO:0007669"/>
    <property type="project" value="InterPro"/>
</dbReference>
<protein>
    <submittedName>
        <fullName evidence="8">Cation diffusion facilitator family transporter</fullName>
    </submittedName>
</protein>
<dbReference type="AlphaFoldDB" id="A0A7X0RUL9"/>
<feature type="transmembrane region" description="Helical" evidence="6">
    <location>
        <begin position="223"/>
        <end position="241"/>
    </location>
</feature>
<dbReference type="InterPro" id="IPR040177">
    <property type="entry name" value="SLC30A9"/>
</dbReference>
<comment type="subcellular location">
    <subcellularLocation>
        <location evidence="1">Membrane</location>
        <topology evidence="1">Multi-pass membrane protein</topology>
    </subcellularLocation>
</comment>
<feature type="transmembrane region" description="Helical" evidence="6">
    <location>
        <begin position="136"/>
        <end position="154"/>
    </location>
</feature>
<keyword evidence="9" id="KW-1185">Reference proteome</keyword>
<feature type="transmembrane region" description="Helical" evidence="6">
    <location>
        <begin position="196"/>
        <end position="217"/>
    </location>
</feature>
<keyword evidence="3 6" id="KW-0812">Transmembrane</keyword>
<dbReference type="Pfam" id="PF01545">
    <property type="entry name" value="Cation_efflux"/>
    <property type="match status" value="1"/>
</dbReference>
<evidence type="ECO:0000256" key="5">
    <source>
        <dbReference type="ARBA" id="ARBA00023136"/>
    </source>
</evidence>
<reference evidence="8 9" key="1">
    <citation type="submission" date="2020-08" db="EMBL/GenBank/DDBJ databases">
        <title>Cohnella phylogeny.</title>
        <authorList>
            <person name="Dunlap C."/>
        </authorList>
    </citation>
    <scope>NUCLEOTIDE SEQUENCE [LARGE SCALE GENOMIC DNA]</scope>
    <source>
        <strain evidence="8 9">DSM 28246</strain>
    </source>
</reference>
<evidence type="ECO:0000256" key="3">
    <source>
        <dbReference type="ARBA" id="ARBA00022692"/>
    </source>
</evidence>
<name>A0A7X0RUL9_9BACL</name>
<comment type="caution">
    <text evidence="8">The sequence shown here is derived from an EMBL/GenBank/DDBJ whole genome shotgun (WGS) entry which is preliminary data.</text>
</comment>
<dbReference type="InterPro" id="IPR002524">
    <property type="entry name" value="Cation_efflux"/>
</dbReference>
<sequence>MAINNDRSLLKELFVVSGESQSFFSLIKKGNTSSGTAALGNTGLAIVKGIAAFMTGSGAMFASTMHSVADAVNQAFVFTGSVLAEKRATKRFPTGFGRVVNIFCMIAVIVVTLMAYETIKEGIHLVKHPVHAKGVWINLAVLVLSLAVDGFVLIKAMKEILKEARVENAGGALFVSAFRNVKRAAPPTRLVFYEDLVATSGALLALIAVLVSAFSSFHAFDGLATILIGLLMIFVAFRVGYDNMVGLIGVSAPKEVEDKVSLLILSDPSVVDIYQMRILQEGRYYHVEGLIELKKGLALADADDIKFQIRDRLLGDPDIADVTLGIIEDNGVRDWRAADKS</sequence>
<dbReference type="Gene3D" id="1.20.1510.10">
    <property type="entry name" value="Cation efflux protein transmembrane domain"/>
    <property type="match status" value="1"/>
</dbReference>
<feature type="transmembrane region" description="Helical" evidence="6">
    <location>
        <begin position="96"/>
        <end position="116"/>
    </location>
</feature>
<dbReference type="InterPro" id="IPR058533">
    <property type="entry name" value="Cation_efflux_TM"/>
</dbReference>
<dbReference type="PANTHER" id="PTHR13414">
    <property type="entry name" value="HUEL-CATION TRANSPORTER"/>
    <property type="match status" value="1"/>
</dbReference>
<organism evidence="8 9">
    <name type="scientific">Cohnella nanjingensis</name>
    <dbReference type="NCBI Taxonomy" id="1387779"/>
    <lineage>
        <taxon>Bacteria</taxon>
        <taxon>Bacillati</taxon>
        <taxon>Bacillota</taxon>
        <taxon>Bacilli</taxon>
        <taxon>Bacillales</taxon>
        <taxon>Paenibacillaceae</taxon>
        <taxon>Cohnella</taxon>
    </lineage>
</organism>
<accession>A0A7X0RUL9</accession>
<gene>
    <name evidence="8" type="ORF">H7C19_18645</name>
</gene>
<dbReference type="Gene3D" id="3.30.70.1350">
    <property type="entry name" value="Cation efflux protein, cytoplasmic domain"/>
    <property type="match status" value="1"/>
</dbReference>
<evidence type="ECO:0000256" key="1">
    <source>
        <dbReference type="ARBA" id="ARBA00004141"/>
    </source>
</evidence>
<keyword evidence="5 6" id="KW-0472">Membrane</keyword>
<keyword evidence="2" id="KW-0813">Transport</keyword>
<evidence type="ECO:0000256" key="2">
    <source>
        <dbReference type="ARBA" id="ARBA00022448"/>
    </source>
</evidence>
<evidence type="ECO:0000313" key="8">
    <source>
        <dbReference type="EMBL" id="MBB6672705.1"/>
    </source>
</evidence>
<dbReference type="InterPro" id="IPR036837">
    <property type="entry name" value="Cation_efflux_CTD_sf"/>
</dbReference>
<dbReference type="Proteomes" id="UP000547209">
    <property type="component" value="Unassembled WGS sequence"/>
</dbReference>
<evidence type="ECO:0000256" key="4">
    <source>
        <dbReference type="ARBA" id="ARBA00022989"/>
    </source>
</evidence>
<dbReference type="NCBIfam" id="TIGR01297">
    <property type="entry name" value="CDF"/>
    <property type="match status" value="1"/>
</dbReference>